<organism evidence="2 3">
    <name type="scientific">Azospira restricta</name>
    <dbReference type="NCBI Taxonomy" id="404405"/>
    <lineage>
        <taxon>Bacteria</taxon>
        <taxon>Pseudomonadati</taxon>
        <taxon>Pseudomonadota</taxon>
        <taxon>Betaproteobacteria</taxon>
        <taxon>Rhodocyclales</taxon>
        <taxon>Rhodocyclaceae</taxon>
        <taxon>Azospira</taxon>
    </lineage>
</organism>
<proteinExistence type="predicted"/>
<evidence type="ECO:0000313" key="2">
    <source>
        <dbReference type="EMBL" id="QRJ64741.1"/>
    </source>
</evidence>
<dbReference type="Proteomes" id="UP000663444">
    <property type="component" value="Chromosome"/>
</dbReference>
<dbReference type="EMBL" id="CP064781">
    <property type="protein sequence ID" value="QRJ64741.1"/>
    <property type="molecule type" value="Genomic_DNA"/>
</dbReference>
<evidence type="ECO:0000313" key="3">
    <source>
        <dbReference type="Proteomes" id="UP000663444"/>
    </source>
</evidence>
<protein>
    <submittedName>
        <fullName evidence="2">Uncharacterized protein</fullName>
    </submittedName>
</protein>
<evidence type="ECO:0000256" key="1">
    <source>
        <dbReference type="SAM" id="MobiDB-lite"/>
    </source>
</evidence>
<accession>A0A974SQP7</accession>
<keyword evidence="3" id="KW-1185">Reference proteome</keyword>
<name>A0A974SQP7_9RHOO</name>
<sequence>MTTSSQESRAIAGGDAQRALSPASTDQAATRRNADEHEAEVRSVAVLGYN</sequence>
<feature type="region of interest" description="Disordered" evidence="1">
    <location>
        <begin position="1"/>
        <end position="39"/>
    </location>
</feature>
<gene>
    <name evidence="2" type="ORF">IWH25_05165</name>
</gene>
<dbReference type="RefSeq" id="WP_203388268.1">
    <property type="nucleotide sequence ID" value="NZ_CP064781.1"/>
</dbReference>
<dbReference type="AlphaFoldDB" id="A0A974SQP7"/>
<dbReference type="KEGG" id="ares:IWH25_05165"/>
<reference evidence="2" key="1">
    <citation type="submission" date="2020-11" db="EMBL/GenBank/DDBJ databases">
        <title>Azospira restricta DSM 18626 genome sequence.</title>
        <authorList>
            <person name="Moe W.M."/>
        </authorList>
    </citation>
    <scope>NUCLEOTIDE SEQUENCE</scope>
    <source>
        <strain evidence="2">DSM 18626</strain>
    </source>
</reference>